<name>A0A0F9L6M6_9ZZZZ</name>
<accession>A0A0F9L6M6</accession>
<reference evidence="1" key="1">
    <citation type="journal article" date="2015" name="Nature">
        <title>Complex archaea that bridge the gap between prokaryotes and eukaryotes.</title>
        <authorList>
            <person name="Spang A."/>
            <person name="Saw J.H."/>
            <person name="Jorgensen S.L."/>
            <person name="Zaremba-Niedzwiedzka K."/>
            <person name="Martijn J."/>
            <person name="Lind A.E."/>
            <person name="van Eijk R."/>
            <person name="Schleper C."/>
            <person name="Guy L."/>
            <person name="Ettema T.J."/>
        </authorList>
    </citation>
    <scope>NUCLEOTIDE SEQUENCE</scope>
</reference>
<dbReference type="AlphaFoldDB" id="A0A0F9L6M6"/>
<protein>
    <submittedName>
        <fullName evidence="1">Uncharacterized protein</fullName>
    </submittedName>
</protein>
<sequence length="142" mass="16914">MIYVNGKLFLQCKYLLLNRRYDEIQEFNLNSVDEMEDFLDNSLEPVQLDDPESDHDIVFELSPEVEFWGHCSNIQAWYEFNYDSRLLHRNLAFPLLKKLTKEGDPLAKNVFKNEIAKRIDIGNKNVIKYLIIEHYLVNFPNE</sequence>
<proteinExistence type="predicted"/>
<evidence type="ECO:0000313" key="1">
    <source>
        <dbReference type="EMBL" id="KKM90424.1"/>
    </source>
</evidence>
<gene>
    <name evidence="1" type="ORF">LCGC14_1238830</name>
</gene>
<comment type="caution">
    <text evidence="1">The sequence shown here is derived from an EMBL/GenBank/DDBJ whole genome shotgun (WGS) entry which is preliminary data.</text>
</comment>
<dbReference type="EMBL" id="LAZR01006674">
    <property type="protein sequence ID" value="KKM90424.1"/>
    <property type="molecule type" value="Genomic_DNA"/>
</dbReference>
<organism evidence="1">
    <name type="scientific">marine sediment metagenome</name>
    <dbReference type="NCBI Taxonomy" id="412755"/>
    <lineage>
        <taxon>unclassified sequences</taxon>
        <taxon>metagenomes</taxon>
        <taxon>ecological metagenomes</taxon>
    </lineage>
</organism>